<accession>A0A5B7GQN5</accession>
<name>A0A5B7GQN5_PORTR</name>
<evidence type="ECO:0000313" key="1">
    <source>
        <dbReference type="EMBL" id="MPC59615.1"/>
    </source>
</evidence>
<protein>
    <submittedName>
        <fullName evidence="1">Uncharacterized protein</fullName>
    </submittedName>
</protein>
<proteinExistence type="predicted"/>
<keyword evidence="2" id="KW-1185">Reference proteome</keyword>
<evidence type="ECO:0000313" key="2">
    <source>
        <dbReference type="Proteomes" id="UP000324222"/>
    </source>
</evidence>
<gene>
    <name evidence="1" type="ORF">E2C01_053639</name>
</gene>
<reference evidence="1 2" key="1">
    <citation type="submission" date="2019-05" db="EMBL/GenBank/DDBJ databases">
        <title>Another draft genome of Portunus trituberculatus and its Hox gene families provides insights of decapod evolution.</title>
        <authorList>
            <person name="Jeong J.-H."/>
            <person name="Song I."/>
            <person name="Kim S."/>
            <person name="Choi T."/>
            <person name="Kim D."/>
            <person name="Ryu S."/>
            <person name="Kim W."/>
        </authorList>
    </citation>
    <scope>NUCLEOTIDE SEQUENCE [LARGE SCALE GENOMIC DNA]</scope>
    <source>
        <tissue evidence="1">Muscle</tissue>
    </source>
</reference>
<sequence>MKTKPATFGPETVLKTGVAELVVQRPWGAARSGAAPHKKTQVYTCLSKRQVYGPLPPSRALTAPPAPPLWAQNKCCCS</sequence>
<comment type="caution">
    <text evidence="1">The sequence shown here is derived from an EMBL/GenBank/DDBJ whole genome shotgun (WGS) entry which is preliminary data.</text>
</comment>
<dbReference type="AlphaFoldDB" id="A0A5B7GQN5"/>
<dbReference type="Proteomes" id="UP000324222">
    <property type="component" value="Unassembled WGS sequence"/>
</dbReference>
<dbReference type="EMBL" id="VSRR010016711">
    <property type="protein sequence ID" value="MPC59615.1"/>
    <property type="molecule type" value="Genomic_DNA"/>
</dbReference>
<organism evidence="1 2">
    <name type="scientific">Portunus trituberculatus</name>
    <name type="common">Swimming crab</name>
    <name type="synonym">Neptunus trituberculatus</name>
    <dbReference type="NCBI Taxonomy" id="210409"/>
    <lineage>
        <taxon>Eukaryota</taxon>
        <taxon>Metazoa</taxon>
        <taxon>Ecdysozoa</taxon>
        <taxon>Arthropoda</taxon>
        <taxon>Crustacea</taxon>
        <taxon>Multicrustacea</taxon>
        <taxon>Malacostraca</taxon>
        <taxon>Eumalacostraca</taxon>
        <taxon>Eucarida</taxon>
        <taxon>Decapoda</taxon>
        <taxon>Pleocyemata</taxon>
        <taxon>Brachyura</taxon>
        <taxon>Eubrachyura</taxon>
        <taxon>Portunoidea</taxon>
        <taxon>Portunidae</taxon>
        <taxon>Portuninae</taxon>
        <taxon>Portunus</taxon>
    </lineage>
</organism>